<protein>
    <recommendedName>
        <fullName evidence="3">Ribosome maturation factor RimP</fullName>
    </recommendedName>
</protein>
<name>A0ABV7L6N4_9PROT</name>
<dbReference type="PANTHER" id="PTHR33867:SF1">
    <property type="entry name" value="RIBOSOME MATURATION FACTOR RIMP"/>
    <property type="match status" value="1"/>
</dbReference>
<evidence type="ECO:0000313" key="6">
    <source>
        <dbReference type="EMBL" id="MFC3230023.1"/>
    </source>
</evidence>
<comment type="function">
    <text evidence="3">Required for maturation of 30S ribosomal subunits.</text>
</comment>
<evidence type="ECO:0000259" key="4">
    <source>
        <dbReference type="Pfam" id="PF02576"/>
    </source>
</evidence>
<dbReference type="InterPro" id="IPR036847">
    <property type="entry name" value="RimP_C_sf"/>
</dbReference>
<evidence type="ECO:0000256" key="1">
    <source>
        <dbReference type="ARBA" id="ARBA00022490"/>
    </source>
</evidence>
<evidence type="ECO:0000256" key="2">
    <source>
        <dbReference type="ARBA" id="ARBA00022517"/>
    </source>
</evidence>
<dbReference type="Gene3D" id="2.30.30.180">
    <property type="entry name" value="Ribosome maturation factor RimP, C-terminal domain"/>
    <property type="match status" value="1"/>
</dbReference>
<dbReference type="Pfam" id="PF17384">
    <property type="entry name" value="DUF150_C"/>
    <property type="match status" value="1"/>
</dbReference>
<dbReference type="SUPFAM" id="SSF75420">
    <property type="entry name" value="YhbC-like, N-terminal domain"/>
    <property type="match status" value="1"/>
</dbReference>
<organism evidence="6 7">
    <name type="scientific">Marinibaculum pumilum</name>
    <dbReference type="NCBI Taxonomy" id="1766165"/>
    <lineage>
        <taxon>Bacteria</taxon>
        <taxon>Pseudomonadati</taxon>
        <taxon>Pseudomonadota</taxon>
        <taxon>Alphaproteobacteria</taxon>
        <taxon>Rhodospirillales</taxon>
        <taxon>Rhodospirillaceae</taxon>
        <taxon>Marinibaculum</taxon>
    </lineage>
</organism>
<keyword evidence="7" id="KW-1185">Reference proteome</keyword>
<proteinExistence type="inferred from homology"/>
<dbReference type="NCBIfam" id="NF000932">
    <property type="entry name" value="PRK00092.2-5"/>
    <property type="match status" value="1"/>
</dbReference>
<evidence type="ECO:0000313" key="7">
    <source>
        <dbReference type="Proteomes" id="UP001595528"/>
    </source>
</evidence>
<dbReference type="InterPro" id="IPR003728">
    <property type="entry name" value="Ribosome_maturation_RimP"/>
</dbReference>
<dbReference type="SUPFAM" id="SSF74942">
    <property type="entry name" value="YhbC-like, C-terminal domain"/>
    <property type="match status" value="1"/>
</dbReference>
<keyword evidence="2 3" id="KW-0690">Ribosome biogenesis</keyword>
<dbReference type="HAMAP" id="MF_01077">
    <property type="entry name" value="RimP"/>
    <property type="match status" value="1"/>
</dbReference>
<keyword evidence="1 3" id="KW-0963">Cytoplasm</keyword>
<comment type="similarity">
    <text evidence="3">Belongs to the RimP family.</text>
</comment>
<feature type="domain" description="Ribosome maturation factor RimP C-terminal" evidence="5">
    <location>
        <begin position="85"/>
        <end position="149"/>
    </location>
</feature>
<comment type="subcellular location">
    <subcellularLocation>
        <location evidence="3">Cytoplasm</location>
    </subcellularLocation>
</comment>
<dbReference type="PANTHER" id="PTHR33867">
    <property type="entry name" value="RIBOSOME MATURATION FACTOR RIMP"/>
    <property type="match status" value="1"/>
</dbReference>
<dbReference type="InterPro" id="IPR028998">
    <property type="entry name" value="RimP_C"/>
</dbReference>
<reference evidence="7" key="1">
    <citation type="journal article" date="2019" name="Int. J. Syst. Evol. Microbiol.">
        <title>The Global Catalogue of Microorganisms (GCM) 10K type strain sequencing project: providing services to taxonomists for standard genome sequencing and annotation.</title>
        <authorList>
            <consortium name="The Broad Institute Genomics Platform"/>
            <consortium name="The Broad Institute Genome Sequencing Center for Infectious Disease"/>
            <person name="Wu L."/>
            <person name="Ma J."/>
        </authorList>
    </citation>
    <scope>NUCLEOTIDE SEQUENCE [LARGE SCALE GENOMIC DNA]</scope>
    <source>
        <strain evidence="7">KCTC 42964</strain>
    </source>
</reference>
<dbReference type="Proteomes" id="UP001595528">
    <property type="component" value="Unassembled WGS sequence"/>
</dbReference>
<feature type="domain" description="Ribosome maturation factor RimP N-terminal" evidence="4">
    <location>
        <begin position="10"/>
        <end position="82"/>
    </location>
</feature>
<dbReference type="EMBL" id="JBHRTR010000035">
    <property type="protein sequence ID" value="MFC3230023.1"/>
    <property type="molecule type" value="Genomic_DNA"/>
</dbReference>
<sequence>MEITERVDALIRPSLEDMGFDLVRVHFSGGGRAVLQVMCERPDGSMTLDECAEVSRTVSALLDVEDPIPGAYELEVSSPGIDRPLTRLGDFDRYAGHEAKVELAVAVEGRRRFRGIVKGTSGDEVVIAVENGDVALPFSQIRAAKLVLTDALIAAHAAAHPQDGGPGDGTGAGQEEE</sequence>
<dbReference type="InterPro" id="IPR028989">
    <property type="entry name" value="RimP_N"/>
</dbReference>
<dbReference type="Gene3D" id="3.30.300.70">
    <property type="entry name" value="RimP-like superfamily, N-terminal"/>
    <property type="match status" value="1"/>
</dbReference>
<evidence type="ECO:0000256" key="3">
    <source>
        <dbReference type="HAMAP-Rule" id="MF_01077"/>
    </source>
</evidence>
<comment type="caution">
    <text evidence="6">The sequence shown here is derived from an EMBL/GenBank/DDBJ whole genome shotgun (WGS) entry which is preliminary data.</text>
</comment>
<evidence type="ECO:0000259" key="5">
    <source>
        <dbReference type="Pfam" id="PF17384"/>
    </source>
</evidence>
<dbReference type="CDD" id="cd01734">
    <property type="entry name" value="YlxS_C"/>
    <property type="match status" value="1"/>
</dbReference>
<dbReference type="RefSeq" id="WP_379904793.1">
    <property type="nucleotide sequence ID" value="NZ_JBHRTR010000035.1"/>
</dbReference>
<dbReference type="Pfam" id="PF02576">
    <property type="entry name" value="RimP_N"/>
    <property type="match status" value="1"/>
</dbReference>
<dbReference type="InterPro" id="IPR035956">
    <property type="entry name" value="RimP_N_sf"/>
</dbReference>
<accession>A0ABV7L6N4</accession>
<gene>
    <name evidence="3 6" type="primary">rimP</name>
    <name evidence="6" type="ORF">ACFOGJ_22420</name>
</gene>